<feature type="domain" description="CRISPR system ring nuclease SSO1393-like" evidence="1">
    <location>
        <begin position="72"/>
        <end position="208"/>
    </location>
</feature>
<dbReference type="Gene3D" id="1.10.196.30">
    <property type="match status" value="1"/>
</dbReference>
<dbReference type="Gene3D" id="3.40.50.10770">
    <property type="entry name" value="Hypothetical protein VC1899 like domain (Restriction endonuclease-like)"/>
    <property type="match status" value="1"/>
</dbReference>
<comment type="caution">
    <text evidence="2">The sequence shown here is derived from an EMBL/GenBank/DDBJ whole genome shotgun (WGS) entry which is preliminary data.</text>
</comment>
<evidence type="ECO:0000259" key="1">
    <source>
        <dbReference type="Pfam" id="PF09651"/>
    </source>
</evidence>
<protein>
    <submittedName>
        <fullName evidence="2">CRISPR-associated protein</fullName>
    </submittedName>
</protein>
<dbReference type="Pfam" id="PF09651">
    <property type="entry name" value="Cas_APE2256"/>
    <property type="match status" value="1"/>
</dbReference>
<reference evidence="2 3" key="1">
    <citation type="journal article" date="2022" name="Front. Microbiol.">
        <title>High genomic differentiation and limited gene flow indicate recent cryptic speciation within the genus Laspinema (cyanobacteria).</title>
        <authorList>
            <person name="Stanojkovic A."/>
            <person name="Skoupy S."/>
            <person name="Skaloud P."/>
            <person name="Dvorak P."/>
        </authorList>
    </citation>
    <scope>NUCLEOTIDE SEQUENCE [LARGE SCALE GENOMIC DNA]</scope>
    <source>
        <strain evidence="2 3">D3b</strain>
    </source>
</reference>
<accession>A0ABT2NCN9</accession>
<dbReference type="CDD" id="cd09742">
    <property type="entry name" value="Csm6_III-A"/>
    <property type="match status" value="1"/>
</dbReference>
<proteinExistence type="predicted"/>
<dbReference type="EMBL" id="JAMXFA010000018">
    <property type="protein sequence ID" value="MCT7979026.1"/>
    <property type="molecule type" value="Genomic_DNA"/>
</dbReference>
<dbReference type="RefSeq" id="WP_261197514.1">
    <property type="nucleotide sequence ID" value="NZ_JAMXFA010000018.1"/>
</dbReference>
<organism evidence="2 3">
    <name type="scientific">Laspinema olomoucense D3b</name>
    <dbReference type="NCBI Taxonomy" id="2953688"/>
    <lineage>
        <taxon>Bacteria</taxon>
        <taxon>Bacillati</taxon>
        <taxon>Cyanobacteriota</taxon>
        <taxon>Cyanophyceae</taxon>
        <taxon>Oscillatoriophycideae</taxon>
        <taxon>Oscillatoriales</taxon>
        <taxon>Laspinemataceae</taxon>
        <taxon>Laspinema</taxon>
        <taxon>Laspinema olomoucense</taxon>
    </lineage>
</organism>
<dbReference type="InterPro" id="IPR013442">
    <property type="entry name" value="SSO1393-like"/>
</dbReference>
<gene>
    <name evidence="2" type="ORF">NG792_15045</name>
</gene>
<evidence type="ECO:0000313" key="3">
    <source>
        <dbReference type="Proteomes" id="UP001525961"/>
    </source>
</evidence>
<name>A0ABT2NCN9_9CYAN</name>
<evidence type="ECO:0000313" key="2">
    <source>
        <dbReference type="EMBL" id="MCT7979026.1"/>
    </source>
</evidence>
<keyword evidence="3" id="KW-1185">Reference proteome</keyword>
<sequence>MRRVIISTIGTSLLTNPISRDNVDEKYWYASLRDMANQKWENLSEEVKQIITTLKERAIAQLEAGKIQTIRGASAELNGIYGIYQEELTQGKEDIHYLIATDTAQGFTTAEIVQTFLQQKGINNISIYTPSGLSTASTTDFSEGIDELIVWLQNQIPPLRKDYKIYFNLVGGFKSLQGYLNTIGMFYADEIIYIFEGVGSELITIPRLPIAIDIAAIEPHTVKLALMDAGAGLPPEQVTDVPESLLGTFNDKRVLSTWGKLIWEQSKNKLLSQKLLEFPGIEYKDSFRGDYNQIKSQAERVKLQETLALVSCLLAQSNGDTSRLKTHGGVQYDKYENKGNMDHFRVTQGLRVSCTSAKGVLLLHRYGKEPDVNTNPW</sequence>
<dbReference type="Proteomes" id="UP001525961">
    <property type="component" value="Unassembled WGS sequence"/>
</dbReference>